<evidence type="ECO:0000256" key="1">
    <source>
        <dbReference type="SAM" id="Phobius"/>
    </source>
</evidence>
<evidence type="ECO:0000259" key="2">
    <source>
        <dbReference type="Pfam" id="PF07811"/>
    </source>
</evidence>
<keyword evidence="1" id="KW-0472">Membrane</keyword>
<dbReference type="Proteomes" id="UP000595460">
    <property type="component" value="Chromosome"/>
</dbReference>
<proteinExistence type="predicted"/>
<keyword evidence="1" id="KW-1133">Transmembrane helix</keyword>
<feature type="transmembrane region" description="Helical" evidence="1">
    <location>
        <begin position="20"/>
        <end position="41"/>
    </location>
</feature>
<name>A0ABX7BZS5_9HYPH</name>
<gene>
    <name evidence="3" type="ORF">JI749_05235</name>
</gene>
<feature type="domain" description="TadE-like" evidence="2">
    <location>
        <begin position="14"/>
        <end position="49"/>
    </location>
</feature>
<evidence type="ECO:0000313" key="3">
    <source>
        <dbReference type="EMBL" id="QQR37022.1"/>
    </source>
</evidence>
<keyword evidence="4" id="KW-1185">Reference proteome</keyword>
<dbReference type="RefSeq" id="WP_201660252.1">
    <property type="nucleotide sequence ID" value="NZ_CP068047.1"/>
</dbReference>
<dbReference type="Pfam" id="PF07811">
    <property type="entry name" value="TadE"/>
    <property type="match status" value="1"/>
</dbReference>
<keyword evidence="1" id="KW-0812">Transmembrane</keyword>
<evidence type="ECO:0000313" key="4">
    <source>
        <dbReference type="Proteomes" id="UP000595460"/>
    </source>
</evidence>
<protein>
    <submittedName>
        <fullName evidence="3">Pilus assembly protein</fullName>
    </submittedName>
</protein>
<dbReference type="InterPro" id="IPR012495">
    <property type="entry name" value="TadE-like_dom"/>
</dbReference>
<organism evidence="3 4">
    <name type="scientific">Devosia oryziradicis</name>
    <dbReference type="NCBI Taxonomy" id="2801335"/>
    <lineage>
        <taxon>Bacteria</taxon>
        <taxon>Pseudomonadati</taxon>
        <taxon>Pseudomonadota</taxon>
        <taxon>Alphaproteobacteria</taxon>
        <taxon>Hyphomicrobiales</taxon>
        <taxon>Devosiaceae</taxon>
        <taxon>Devosia</taxon>
    </lineage>
</organism>
<dbReference type="EMBL" id="CP068047">
    <property type="protein sequence ID" value="QQR37022.1"/>
    <property type="molecule type" value="Genomic_DNA"/>
</dbReference>
<sequence>MMRLLRQLRGDERGVSAVEFALIVPLLLAVLLGTVTIFDAFRTAQAAEKGTFTVGDMLSRQTAISQPMLTSMLTFVEKTVNFDGSARMRVSSISNAAGTLILDWSHSVGDQNLAIDAIDYGTIPDIAVGDSVVLTEVFIPHQAFVAGFGFDRIVYNNKAVTRPRFVGKIAWQ</sequence>
<reference evidence="3 4" key="1">
    <citation type="submission" date="2021-01" db="EMBL/GenBank/DDBJ databases">
        <title>Genome seq and assembly of Devosia sp. G19.</title>
        <authorList>
            <person name="Chhetri G."/>
        </authorList>
    </citation>
    <scope>NUCLEOTIDE SEQUENCE [LARGE SCALE GENOMIC DNA]</scope>
    <source>
        <strain evidence="3 4">G19</strain>
    </source>
</reference>
<accession>A0ABX7BZS5</accession>